<evidence type="ECO:0000313" key="2">
    <source>
        <dbReference type="EMBL" id="MEI5615830.1"/>
    </source>
</evidence>
<proteinExistence type="predicted"/>
<keyword evidence="3" id="KW-1185">Reference proteome</keyword>
<dbReference type="RefSeq" id="WP_336542008.1">
    <property type="nucleotide sequence ID" value="NZ_JBBAYL010000018.1"/>
</dbReference>
<evidence type="ECO:0008006" key="4">
    <source>
        <dbReference type="Google" id="ProtNLM"/>
    </source>
</evidence>
<evidence type="ECO:0000313" key="3">
    <source>
        <dbReference type="Proteomes" id="UP001365781"/>
    </source>
</evidence>
<keyword evidence="1" id="KW-0175">Coiled coil</keyword>
<reference evidence="2 3" key="1">
    <citation type="submission" date="2024-03" db="EMBL/GenBank/DDBJ databases">
        <title>First Report of Pectobacterium brasiliscabiei causing potato scab in china.</title>
        <authorList>
            <person name="Handique U."/>
        </authorList>
    </citation>
    <scope>NUCLEOTIDE SEQUENCE [LARGE SCALE GENOMIC DNA]</scope>
    <source>
        <strain evidence="2 3">ZRIMU1503</strain>
    </source>
</reference>
<dbReference type="Proteomes" id="UP001365781">
    <property type="component" value="Unassembled WGS sequence"/>
</dbReference>
<organism evidence="2 3">
    <name type="scientific">Streptomyces brasiliscabiei</name>
    <dbReference type="NCBI Taxonomy" id="2736302"/>
    <lineage>
        <taxon>Bacteria</taxon>
        <taxon>Bacillati</taxon>
        <taxon>Actinomycetota</taxon>
        <taxon>Actinomycetes</taxon>
        <taxon>Kitasatosporales</taxon>
        <taxon>Streptomycetaceae</taxon>
        <taxon>Streptomyces</taxon>
    </lineage>
</organism>
<evidence type="ECO:0000256" key="1">
    <source>
        <dbReference type="SAM" id="Coils"/>
    </source>
</evidence>
<accession>A0ABU8GRK2</accession>
<name>A0ABU8GRK2_9ACTN</name>
<feature type="coiled-coil region" evidence="1">
    <location>
        <begin position="6"/>
        <end position="68"/>
    </location>
</feature>
<protein>
    <recommendedName>
        <fullName evidence="4">Transposase</fullName>
    </recommendedName>
</protein>
<comment type="caution">
    <text evidence="2">The sequence shown here is derived from an EMBL/GenBank/DDBJ whole genome shotgun (WGS) entry which is preliminary data.</text>
</comment>
<dbReference type="EMBL" id="JBBAYM010000042">
    <property type="protein sequence ID" value="MEI5615830.1"/>
    <property type="molecule type" value="Genomic_DNA"/>
</dbReference>
<gene>
    <name evidence="2" type="ORF">WB403_42675</name>
</gene>
<sequence>MAPQRADSYRQRLAELDDQIAKKRRSRKRKIALVLASLEEDDHDAKLIKELKVELKQQELELVVERERVAEWLLEVEVQERRAKSLLEMASEGDAPLDDLSFEQKRDVLDFLDIRVQIIGKGAPRHKGLVDPITEWHRETGVTVPVEVTDSMWKQVREILSGNRQWKEPRGGFEVMLEKLRGPRTWNDYNGSERIGGRSYGALYRRVTHWFESGEYERALDALSPYEGVPVPPAYVLPPMEVTGAIDPRRPAERAGRGE</sequence>